<accession>A0ABS4XFU5</accession>
<reference evidence="2 3" key="1">
    <citation type="submission" date="2021-03" db="EMBL/GenBank/DDBJ databases">
        <title>Sequencing the genomes of 1000 actinobacteria strains.</title>
        <authorList>
            <person name="Klenk H.-P."/>
        </authorList>
    </citation>
    <scope>NUCLEOTIDE SEQUENCE [LARGE SCALE GENOMIC DNA]</scope>
    <source>
        <strain evidence="2 3">DSM 15797</strain>
    </source>
</reference>
<proteinExistence type="predicted"/>
<dbReference type="EMBL" id="JAGIOF010000001">
    <property type="protein sequence ID" value="MBP2387320.1"/>
    <property type="molecule type" value="Genomic_DNA"/>
</dbReference>
<feature type="domain" description="N-acetyltransferase" evidence="1">
    <location>
        <begin position="8"/>
        <end position="175"/>
    </location>
</feature>
<dbReference type="PANTHER" id="PTHR43792">
    <property type="entry name" value="GNAT FAMILY, PUTATIVE (AFU_ORTHOLOGUE AFUA_3G00765)-RELATED-RELATED"/>
    <property type="match status" value="1"/>
</dbReference>
<gene>
    <name evidence="2" type="ORF">JOF47_002831</name>
</gene>
<keyword evidence="3" id="KW-1185">Reference proteome</keyword>
<dbReference type="PROSITE" id="PS51186">
    <property type="entry name" value="GNAT"/>
    <property type="match status" value="1"/>
</dbReference>
<sequence>MQISTERLELREYAEADHDAVHAFASDPEVCRFVEWGPNTPGDTRVFLRACLDEQITDPRQTYTLAITVGGWVIGSIALMLGDSELAPGRGSAELGYVLGTGDWGSGYASEAAVAMLDFARGTLGLERVVATCRPENTGSIRVLEKSGLRRAGLLPGHKVIDGVARDSLLFAIDL</sequence>
<dbReference type="InterPro" id="IPR051531">
    <property type="entry name" value="N-acetyltransferase"/>
</dbReference>
<dbReference type="RefSeq" id="WP_209999508.1">
    <property type="nucleotide sequence ID" value="NZ_BAAAJY010000009.1"/>
</dbReference>
<dbReference type="Gene3D" id="3.40.630.30">
    <property type="match status" value="1"/>
</dbReference>
<dbReference type="InterPro" id="IPR000182">
    <property type="entry name" value="GNAT_dom"/>
</dbReference>
<organism evidence="2 3">
    <name type="scientific">Paeniglutamicibacter kerguelensis</name>
    <dbReference type="NCBI Taxonomy" id="254788"/>
    <lineage>
        <taxon>Bacteria</taxon>
        <taxon>Bacillati</taxon>
        <taxon>Actinomycetota</taxon>
        <taxon>Actinomycetes</taxon>
        <taxon>Micrococcales</taxon>
        <taxon>Micrococcaceae</taxon>
        <taxon>Paeniglutamicibacter</taxon>
    </lineage>
</organism>
<protein>
    <submittedName>
        <fullName evidence="2">RimJ/RimL family protein N-acetyltransferase</fullName>
    </submittedName>
</protein>
<comment type="caution">
    <text evidence="2">The sequence shown here is derived from an EMBL/GenBank/DDBJ whole genome shotgun (WGS) entry which is preliminary data.</text>
</comment>
<name>A0ABS4XFU5_9MICC</name>
<evidence type="ECO:0000313" key="3">
    <source>
        <dbReference type="Proteomes" id="UP001296993"/>
    </source>
</evidence>
<dbReference type="InterPro" id="IPR016181">
    <property type="entry name" value="Acyl_CoA_acyltransferase"/>
</dbReference>
<evidence type="ECO:0000313" key="2">
    <source>
        <dbReference type="EMBL" id="MBP2387320.1"/>
    </source>
</evidence>
<dbReference type="SUPFAM" id="SSF55729">
    <property type="entry name" value="Acyl-CoA N-acyltransferases (Nat)"/>
    <property type="match status" value="1"/>
</dbReference>
<dbReference type="Proteomes" id="UP001296993">
    <property type="component" value="Unassembled WGS sequence"/>
</dbReference>
<dbReference type="Pfam" id="PF13302">
    <property type="entry name" value="Acetyltransf_3"/>
    <property type="match status" value="1"/>
</dbReference>
<evidence type="ECO:0000259" key="1">
    <source>
        <dbReference type="PROSITE" id="PS51186"/>
    </source>
</evidence>